<evidence type="ECO:0000256" key="2">
    <source>
        <dbReference type="SAM" id="SignalP"/>
    </source>
</evidence>
<dbReference type="InterPro" id="IPR006597">
    <property type="entry name" value="Sel1-like"/>
</dbReference>
<accession>A0A1A8XK57</accession>
<dbReference type="InterPro" id="IPR011990">
    <property type="entry name" value="TPR-like_helical_dom_sf"/>
</dbReference>
<dbReference type="Gene3D" id="1.10.530.10">
    <property type="match status" value="1"/>
</dbReference>
<dbReference type="CDD" id="cd00254">
    <property type="entry name" value="LT-like"/>
    <property type="match status" value="1"/>
</dbReference>
<proteinExistence type="inferred from homology"/>
<dbReference type="Pfam" id="PF08238">
    <property type="entry name" value="Sel1"/>
    <property type="match status" value="2"/>
</dbReference>
<dbReference type="GO" id="GO:0016020">
    <property type="term" value="C:membrane"/>
    <property type="evidence" value="ECO:0007669"/>
    <property type="project" value="InterPro"/>
</dbReference>
<evidence type="ECO:0000313" key="4">
    <source>
        <dbReference type="EMBL" id="SBT05564.1"/>
    </source>
</evidence>
<dbReference type="PANTHER" id="PTHR37423">
    <property type="entry name" value="SOLUBLE LYTIC MUREIN TRANSGLYCOSYLASE-RELATED"/>
    <property type="match status" value="1"/>
</dbReference>
<dbReference type="AlphaFoldDB" id="A0A1A8XK57"/>
<dbReference type="Proteomes" id="UP000199169">
    <property type="component" value="Unassembled WGS sequence"/>
</dbReference>
<dbReference type="SUPFAM" id="SSF53955">
    <property type="entry name" value="Lysozyme-like"/>
    <property type="match status" value="1"/>
</dbReference>
<reference evidence="4 5" key="1">
    <citation type="submission" date="2016-06" db="EMBL/GenBank/DDBJ databases">
        <authorList>
            <person name="Kjaerup R.B."/>
            <person name="Dalgaard T.S."/>
            <person name="Juul-Madsen H.R."/>
        </authorList>
    </citation>
    <scope>NUCLEOTIDE SEQUENCE [LARGE SCALE GENOMIC DNA]</scope>
    <source>
        <strain evidence="4">3</strain>
    </source>
</reference>
<dbReference type="InterPro" id="IPR023346">
    <property type="entry name" value="Lysozyme-like_dom_sf"/>
</dbReference>
<dbReference type="SUPFAM" id="SSF81901">
    <property type="entry name" value="HCP-like"/>
    <property type="match status" value="1"/>
</dbReference>
<sequence length="304" mass="33018">MKTAARCWPALARRSALYVLLCLAAHSALAAGESPREADVERLLALRKEALAHEHGEGVAKDPARAAKLYCDGARLGDAEAQFSLGWMYANGRGIGRDDALAAYFFDLAAKQGHAQSQKMQRFVGAPTSEVPECMRPMAPVDDGPDVIVPTSEAQKQVVGLVHLLAPEYGVSPRLALAVIRAESNFNPAALSNKNAQGLMQLIPDTSARFNVKKPFDPEQNLRGGLAYLRWLLAYFEGDVSLVAAAYNAGEGAVNRYRGVPPYAETRGYVKRIVGLFKRDDHPYDARVTTPSPELSRIRLTKGS</sequence>
<feature type="domain" description="Transglycosylase SLT" evidence="3">
    <location>
        <begin position="168"/>
        <end position="258"/>
    </location>
</feature>
<comment type="similarity">
    <text evidence="1">Belongs to the transglycosylase Slt family.</text>
</comment>
<dbReference type="GO" id="GO:0008933">
    <property type="term" value="F:peptidoglycan lytic transglycosylase activity"/>
    <property type="evidence" value="ECO:0007669"/>
    <property type="project" value="InterPro"/>
</dbReference>
<name>A0A1A8XK57_9PROT</name>
<feature type="chain" id="PRO_5008381485" evidence="2">
    <location>
        <begin position="31"/>
        <end position="304"/>
    </location>
</feature>
<dbReference type="Gene3D" id="1.25.40.10">
    <property type="entry name" value="Tetratricopeptide repeat domain"/>
    <property type="match status" value="1"/>
</dbReference>
<dbReference type="SMART" id="SM00671">
    <property type="entry name" value="SEL1"/>
    <property type="match status" value="2"/>
</dbReference>
<dbReference type="STRING" id="1860102.ACCAA_220056"/>
<evidence type="ECO:0000313" key="5">
    <source>
        <dbReference type="Proteomes" id="UP000199169"/>
    </source>
</evidence>
<keyword evidence="5" id="KW-1185">Reference proteome</keyword>
<dbReference type="InterPro" id="IPR000189">
    <property type="entry name" value="Transglyc_AS"/>
</dbReference>
<dbReference type="PROSITE" id="PS00922">
    <property type="entry name" value="TRANSGLYCOSYLASE"/>
    <property type="match status" value="1"/>
</dbReference>
<dbReference type="PANTHER" id="PTHR37423:SF2">
    <property type="entry name" value="MEMBRANE-BOUND LYTIC MUREIN TRANSGLYCOSYLASE C"/>
    <property type="match status" value="1"/>
</dbReference>
<feature type="signal peptide" evidence="2">
    <location>
        <begin position="1"/>
        <end position="30"/>
    </location>
</feature>
<dbReference type="Pfam" id="PF01464">
    <property type="entry name" value="SLT"/>
    <property type="match status" value="1"/>
</dbReference>
<dbReference type="RefSeq" id="WP_186406638.1">
    <property type="nucleotide sequence ID" value="NZ_FLQX01000097.1"/>
</dbReference>
<evidence type="ECO:0000259" key="3">
    <source>
        <dbReference type="Pfam" id="PF01464"/>
    </source>
</evidence>
<dbReference type="InterPro" id="IPR008258">
    <property type="entry name" value="Transglycosylase_SLT_dom_1"/>
</dbReference>
<protein>
    <submittedName>
        <fullName evidence="4">Lytic transglycosylase catalytic</fullName>
    </submittedName>
</protein>
<keyword evidence="2" id="KW-0732">Signal</keyword>
<dbReference type="EMBL" id="FLQX01000097">
    <property type="protein sequence ID" value="SBT05564.1"/>
    <property type="molecule type" value="Genomic_DNA"/>
</dbReference>
<dbReference type="GO" id="GO:0000270">
    <property type="term" value="P:peptidoglycan metabolic process"/>
    <property type="evidence" value="ECO:0007669"/>
    <property type="project" value="InterPro"/>
</dbReference>
<evidence type="ECO:0000256" key="1">
    <source>
        <dbReference type="ARBA" id="ARBA00007734"/>
    </source>
</evidence>
<organism evidence="4 5">
    <name type="scientific">Candidatus Accumulibacter aalborgensis</name>
    <dbReference type="NCBI Taxonomy" id="1860102"/>
    <lineage>
        <taxon>Bacteria</taxon>
        <taxon>Pseudomonadati</taxon>
        <taxon>Pseudomonadota</taxon>
        <taxon>Betaproteobacteria</taxon>
        <taxon>Candidatus Accumulibacter</taxon>
    </lineage>
</organism>
<gene>
    <name evidence="4" type="ORF">ACCAA_220056</name>
</gene>